<comment type="similarity">
    <text evidence="2">Belongs to the bacterial sugar transferase family.</text>
</comment>
<dbReference type="Pfam" id="PF02397">
    <property type="entry name" value="Bac_transf"/>
    <property type="match status" value="1"/>
</dbReference>
<evidence type="ECO:0000256" key="3">
    <source>
        <dbReference type="ARBA" id="ARBA00022475"/>
    </source>
</evidence>
<dbReference type="OrthoDB" id="9808602at2"/>
<dbReference type="RefSeq" id="WP_154151940.1">
    <property type="nucleotide sequence ID" value="NZ_SZWE01000001.1"/>
</dbReference>
<evidence type="ECO:0000256" key="8">
    <source>
        <dbReference type="ARBA" id="ARBA00023169"/>
    </source>
</evidence>
<comment type="subcellular location">
    <subcellularLocation>
        <location evidence="1">Cell membrane</location>
    </subcellularLocation>
</comment>
<feature type="transmembrane region" description="Helical" evidence="9">
    <location>
        <begin position="64"/>
        <end position="90"/>
    </location>
</feature>
<keyword evidence="5 9" id="KW-0812">Transmembrane</keyword>
<sequence>MKHGTFVKGSFKELNKFEKLHSAPDGAQLTIAASSDPALLRGPAIPFRKSGVGQSRYRKHGKRVLDITFVLMTLSITLPVTLVCALALWLEGGQPFYRQKRLGANGKTFSILKLRTMGTNAEQELKNLLAKDEALREEWETTQKLKNDPRITRVGAFLRSTSLDELPQFLNVLKGEMSVVGPRPMMPDQLPLYPDPSSYFALRPGITGAWQVSDRNENSFAHRATIDTGYDSSLSFLEDLKIIAKTVGVVLRRTGY</sequence>
<keyword evidence="3" id="KW-1003">Cell membrane</keyword>
<feature type="domain" description="Bacterial sugar transferase" evidence="10">
    <location>
        <begin position="62"/>
        <end position="251"/>
    </location>
</feature>
<dbReference type="PANTHER" id="PTHR30576:SF4">
    <property type="entry name" value="UNDECAPRENYL-PHOSPHATE GALACTOSE PHOSPHOTRANSFERASE"/>
    <property type="match status" value="1"/>
</dbReference>
<name>A0A844CRM9_9RHOB</name>
<evidence type="ECO:0000256" key="5">
    <source>
        <dbReference type="ARBA" id="ARBA00022692"/>
    </source>
</evidence>
<evidence type="ECO:0000256" key="2">
    <source>
        <dbReference type="ARBA" id="ARBA00006464"/>
    </source>
</evidence>
<organism evidence="11 12">
    <name type="scientific">Roseovarius bejariae</name>
    <dbReference type="NCBI Taxonomy" id="2576383"/>
    <lineage>
        <taxon>Bacteria</taxon>
        <taxon>Pseudomonadati</taxon>
        <taxon>Pseudomonadota</taxon>
        <taxon>Alphaproteobacteria</taxon>
        <taxon>Rhodobacterales</taxon>
        <taxon>Roseobacteraceae</taxon>
        <taxon>Roseovarius</taxon>
    </lineage>
</organism>
<reference evidence="11 12" key="1">
    <citation type="submission" date="2019-05" db="EMBL/GenBank/DDBJ databases">
        <title>Roseovarius bejariae sp. nov., a moderately halophylic bacterium isolated from a saline soil in Rambla Salada (Murcia).</title>
        <authorList>
            <person name="Castro D.J."/>
            <person name="Gomez-Altuve A."/>
            <person name="Reina J.C."/>
            <person name="Rodriguez M."/>
            <person name="Sampedro I."/>
            <person name="Llamas I."/>
            <person name="Martinez-Checa F."/>
        </authorList>
    </citation>
    <scope>NUCLEOTIDE SEQUENCE [LARGE SCALE GENOMIC DNA]</scope>
    <source>
        <strain evidence="11 12">A21</strain>
    </source>
</reference>
<dbReference type="AlphaFoldDB" id="A0A844CRM9"/>
<evidence type="ECO:0000256" key="7">
    <source>
        <dbReference type="ARBA" id="ARBA00023136"/>
    </source>
</evidence>
<proteinExistence type="inferred from homology"/>
<dbReference type="Proteomes" id="UP000564704">
    <property type="component" value="Unassembled WGS sequence"/>
</dbReference>
<keyword evidence="4 11" id="KW-0808">Transferase</keyword>
<evidence type="ECO:0000256" key="6">
    <source>
        <dbReference type="ARBA" id="ARBA00022989"/>
    </source>
</evidence>
<evidence type="ECO:0000313" key="12">
    <source>
        <dbReference type="Proteomes" id="UP000564704"/>
    </source>
</evidence>
<dbReference type="GO" id="GO:0005886">
    <property type="term" value="C:plasma membrane"/>
    <property type="evidence" value="ECO:0007669"/>
    <property type="project" value="UniProtKB-SubCell"/>
</dbReference>
<dbReference type="EMBL" id="SZWE01000001">
    <property type="protein sequence ID" value="MRU16105.1"/>
    <property type="molecule type" value="Genomic_DNA"/>
</dbReference>
<dbReference type="GO" id="GO:0000271">
    <property type="term" value="P:polysaccharide biosynthetic process"/>
    <property type="evidence" value="ECO:0007669"/>
    <property type="project" value="UniProtKB-KW"/>
</dbReference>
<keyword evidence="12" id="KW-1185">Reference proteome</keyword>
<keyword evidence="6 9" id="KW-1133">Transmembrane helix</keyword>
<evidence type="ECO:0000256" key="4">
    <source>
        <dbReference type="ARBA" id="ARBA00022679"/>
    </source>
</evidence>
<protein>
    <submittedName>
        <fullName evidence="11">Sugar transferase</fullName>
    </submittedName>
</protein>
<accession>A0A844CRM9</accession>
<dbReference type="InterPro" id="IPR003362">
    <property type="entry name" value="Bact_transf"/>
</dbReference>
<gene>
    <name evidence="11" type="ORF">FDP25_11755</name>
</gene>
<keyword evidence="7 9" id="KW-0472">Membrane</keyword>
<evidence type="ECO:0000256" key="1">
    <source>
        <dbReference type="ARBA" id="ARBA00004236"/>
    </source>
</evidence>
<evidence type="ECO:0000259" key="10">
    <source>
        <dbReference type="Pfam" id="PF02397"/>
    </source>
</evidence>
<evidence type="ECO:0000256" key="9">
    <source>
        <dbReference type="SAM" id="Phobius"/>
    </source>
</evidence>
<dbReference type="GO" id="GO:0016780">
    <property type="term" value="F:phosphotransferase activity, for other substituted phosphate groups"/>
    <property type="evidence" value="ECO:0007669"/>
    <property type="project" value="TreeGrafter"/>
</dbReference>
<comment type="caution">
    <text evidence="11">The sequence shown here is derived from an EMBL/GenBank/DDBJ whole genome shotgun (WGS) entry which is preliminary data.</text>
</comment>
<keyword evidence="8" id="KW-0270">Exopolysaccharide synthesis</keyword>
<dbReference type="PANTHER" id="PTHR30576">
    <property type="entry name" value="COLANIC BIOSYNTHESIS UDP-GLUCOSE LIPID CARRIER TRANSFERASE"/>
    <property type="match status" value="1"/>
</dbReference>
<evidence type="ECO:0000313" key="11">
    <source>
        <dbReference type="EMBL" id="MRU16105.1"/>
    </source>
</evidence>